<feature type="region of interest" description="Disordered" evidence="8">
    <location>
        <begin position="225"/>
        <end position="261"/>
    </location>
</feature>
<evidence type="ECO:0000256" key="7">
    <source>
        <dbReference type="ARBA" id="ARBA00023136"/>
    </source>
</evidence>
<dbReference type="EMBL" id="JABBWM010000124">
    <property type="protein sequence ID" value="KAG2088143.1"/>
    <property type="molecule type" value="Genomic_DNA"/>
</dbReference>
<dbReference type="RefSeq" id="XP_041285452.1">
    <property type="nucleotide sequence ID" value="XM_041439225.1"/>
</dbReference>
<evidence type="ECO:0000313" key="11">
    <source>
        <dbReference type="Proteomes" id="UP000823399"/>
    </source>
</evidence>
<keyword evidence="5 9" id="KW-1133">Transmembrane helix</keyword>
<dbReference type="Proteomes" id="UP000823399">
    <property type="component" value="Unassembled WGS sequence"/>
</dbReference>
<dbReference type="GeneID" id="64701484"/>
<keyword evidence="3" id="KW-1003">Cell membrane</keyword>
<evidence type="ECO:0000256" key="4">
    <source>
        <dbReference type="ARBA" id="ARBA00022692"/>
    </source>
</evidence>
<dbReference type="PANTHER" id="PTHR33281">
    <property type="entry name" value="UPF0187 PROTEIN YNEE"/>
    <property type="match status" value="1"/>
</dbReference>
<keyword evidence="2" id="KW-0813">Transport</keyword>
<protein>
    <submittedName>
        <fullName evidence="10">UPF0187-domain-containing protein</fullName>
    </submittedName>
</protein>
<evidence type="ECO:0000256" key="9">
    <source>
        <dbReference type="SAM" id="Phobius"/>
    </source>
</evidence>
<evidence type="ECO:0000256" key="3">
    <source>
        <dbReference type="ARBA" id="ARBA00022475"/>
    </source>
</evidence>
<keyword evidence="7 9" id="KW-0472">Membrane</keyword>
<dbReference type="OrthoDB" id="1368at2759"/>
<comment type="caution">
    <text evidence="10">The sequence shown here is derived from an EMBL/GenBank/DDBJ whole genome shotgun (WGS) entry which is preliminary data.</text>
</comment>
<keyword evidence="6" id="KW-0406">Ion transport</keyword>
<keyword evidence="11" id="KW-1185">Reference proteome</keyword>
<dbReference type="GO" id="GO:0005254">
    <property type="term" value="F:chloride channel activity"/>
    <property type="evidence" value="ECO:0007669"/>
    <property type="project" value="InterPro"/>
</dbReference>
<gene>
    <name evidence="10" type="ORF">F5147DRAFT_727027</name>
</gene>
<dbReference type="PANTHER" id="PTHR33281:SF19">
    <property type="entry name" value="VOLTAGE-DEPENDENT ANION CHANNEL-FORMING PROTEIN YNEE"/>
    <property type="match status" value="1"/>
</dbReference>
<dbReference type="GO" id="GO:0005886">
    <property type="term" value="C:plasma membrane"/>
    <property type="evidence" value="ECO:0007669"/>
    <property type="project" value="UniProtKB-SubCell"/>
</dbReference>
<keyword evidence="4 9" id="KW-0812">Transmembrane</keyword>
<comment type="subcellular location">
    <subcellularLocation>
        <location evidence="1">Cell membrane</location>
        <topology evidence="1">Multi-pass membrane protein</topology>
    </subcellularLocation>
</comment>
<evidence type="ECO:0000256" key="2">
    <source>
        <dbReference type="ARBA" id="ARBA00022448"/>
    </source>
</evidence>
<dbReference type="AlphaFoldDB" id="A0A9P7ESS5"/>
<dbReference type="InterPro" id="IPR044669">
    <property type="entry name" value="YneE/VCCN1/2-like"/>
</dbReference>
<evidence type="ECO:0000313" key="10">
    <source>
        <dbReference type="EMBL" id="KAG2088143.1"/>
    </source>
</evidence>
<dbReference type="Pfam" id="PF25539">
    <property type="entry name" value="Bestrophin_2"/>
    <property type="match status" value="2"/>
</dbReference>
<accession>A0A9P7ESS5</accession>
<reference evidence="10" key="1">
    <citation type="journal article" date="2020" name="New Phytol.">
        <title>Comparative genomics reveals dynamic genome evolution in host specialist ectomycorrhizal fungi.</title>
        <authorList>
            <person name="Lofgren L.A."/>
            <person name="Nguyen N.H."/>
            <person name="Vilgalys R."/>
            <person name="Ruytinx J."/>
            <person name="Liao H.L."/>
            <person name="Branco S."/>
            <person name="Kuo A."/>
            <person name="LaButti K."/>
            <person name="Lipzen A."/>
            <person name="Andreopoulos W."/>
            <person name="Pangilinan J."/>
            <person name="Riley R."/>
            <person name="Hundley H."/>
            <person name="Na H."/>
            <person name="Barry K."/>
            <person name="Grigoriev I.V."/>
            <person name="Stajich J.E."/>
            <person name="Kennedy P.G."/>
        </authorList>
    </citation>
    <scope>NUCLEOTIDE SEQUENCE</scope>
    <source>
        <strain evidence="10">FC423</strain>
    </source>
</reference>
<name>A0A9P7ESS5_9AGAM</name>
<evidence type="ECO:0000256" key="6">
    <source>
        <dbReference type="ARBA" id="ARBA00023065"/>
    </source>
</evidence>
<proteinExistence type="predicted"/>
<evidence type="ECO:0000256" key="1">
    <source>
        <dbReference type="ARBA" id="ARBA00004651"/>
    </source>
</evidence>
<evidence type="ECO:0000256" key="5">
    <source>
        <dbReference type="ARBA" id="ARBA00022989"/>
    </source>
</evidence>
<feature type="transmembrane region" description="Helical" evidence="9">
    <location>
        <begin position="73"/>
        <end position="92"/>
    </location>
</feature>
<organism evidence="10 11">
    <name type="scientific">Suillus discolor</name>
    <dbReference type="NCBI Taxonomy" id="1912936"/>
    <lineage>
        <taxon>Eukaryota</taxon>
        <taxon>Fungi</taxon>
        <taxon>Dikarya</taxon>
        <taxon>Basidiomycota</taxon>
        <taxon>Agaricomycotina</taxon>
        <taxon>Agaricomycetes</taxon>
        <taxon>Agaricomycetidae</taxon>
        <taxon>Boletales</taxon>
        <taxon>Suillineae</taxon>
        <taxon>Suillaceae</taxon>
        <taxon>Suillus</taxon>
    </lineage>
</organism>
<evidence type="ECO:0000256" key="8">
    <source>
        <dbReference type="SAM" id="MobiDB-lite"/>
    </source>
</evidence>
<sequence length="517" mass="58873">MSRSPMSKTEMTNLELTLAVDRDKPLTWWKTLSIFWDTLSSTALSRCWPALIVTGIWSSSICVINYYTHGVLSIQPTLITVFGTVLGFIISFRTSSSFERYNEGGKLWSHIVLNCRIFARTVWFHVPDNTFPASPKDYQTADEVTDQDSESAKTQKEYAMTLIEKKTVINLLEAYAVAVKHYLRGEEGIYYKDLYPLVPFLSSSHYSFPAVIPTKNDQIRHLRSRHTHHPNRDTPELSGDAAVGPTQEMTVPRSLSKSDEKSFWKDTTKTIAPPHYDPESLLPAELPPRHGWRAAFPFPVFFWVWGIIKKRFCKLGADGTRQNFRPSKNNVPLEIFLYLTSYIAALQTRRTVSDPTIGVLCATLNQLVEALTGLERILATPIPFSYSSHLWTITMLYIAALPFQLWTTLEWFTIPATVIASLVFYGFLVAGEEIENPFGYDRNDLNMKYLVENIIRKELHAITTTPAPNPAIWAFSKENNFLQVEPYSKDDSDKIPTAWVHKGKEEIFSALHGSRTI</sequence>